<dbReference type="EMBL" id="CAIM01000334">
    <property type="protein sequence ID" value="CCI18541.1"/>
    <property type="molecule type" value="Genomic_DNA"/>
</dbReference>
<evidence type="ECO:0000259" key="2">
    <source>
        <dbReference type="PROSITE" id="PS51898"/>
    </source>
</evidence>
<comment type="caution">
    <text evidence="3">The sequence shown here is derived from an EMBL/GenBank/DDBJ whole genome shotgun (WGS) entry which is preliminary data.</text>
</comment>
<protein>
    <submittedName>
        <fullName evidence="3">Integrase family protein</fullName>
    </submittedName>
</protein>
<name>I4H917_MICAE</name>
<dbReference type="GO" id="GO:0015074">
    <property type="term" value="P:DNA integration"/>
    <property type="evidence" value="ECO:0007669"/>
    <property type="project" value="InterPro"/>
</dbReference>
<evidence type="ECO:0000313" key="4">
    <source>
        <dbReference type="Proteomes" id="UP000003613"/>
    </source>
</evidence>
<evidence type="ECO:0000313" key="3">
    <source>
        <dbReference type="EMBL" id="CCI18541.1"/>
    </source>
</evidence>
<dbReference type="PROSITE" id="PS51898">
    <property type="entry name" value="TYR_RECOMBINASE"/>
    <property type="match status" value="1"/>
</dbReference>
<sequence length="362" mass="42073">MDLIKRRLEEINRRLKVARIGVALEIRGERIYLRGTFPPKPGKSGYSQQRISLGVYANSEGLDFAESEAKIIGGLLAQNKFDWSGFLAVEKPPVYLVSHWVSRLENDYFTTHERTPTSEQTWKIDYYQPLMKLPQDQQLSKEILEKTLLSETKPNTRSRRRYALAYALLSDLAKIDHHFRELVGNYSIKAVSPRSLPDDQTIANSREALDNPSWQWAYGMQASFGLRNHEIFFTDLDDWPIAYVNRGKTSERYVWPLFPEWADRWELKNVLKPEVNGEKNSDYGSRVTQAYKRLGVPFSPYNLRHCWARRSIEFGLDVSLAAAQMGHSVKIHTDVYRLWIDRKTHERAMSLILSRTDRPLPP</sequence>
<organism evidence="3 4">
    <name type="scientific">Microcystis aeruginosa PCC 9807</name>
    <dbReference type="NCBI Taxonomy" id="1160283"/>
    <lineage>
        <taxon>Bacteria</taxon>
        <taxon>Bacillati</taxon>
        <taxon>Cyanobacteriota</taxon>
        <taxon>Cyanophyceae</taxon>
        <taxon>Oscillatoriophycideae</taxon>
        <taxon>Chroococcales</taxon>
        <taxon>Microcystaceae</taxon>
        <taxon>Microcystis</taxon>
    </lineage>
</organism>
<dbReference type="HOGENOM" id="CLU_051798_0_0_3"/>
<dbReference type="InterPro" id="IPR013762">
    <property type="entry name" value="Integrase-like_cat_sf"/>
</dbReference>
<dbReference type="Proteomes" id="UP000003613">
    <property type="component" value="Unassembled WGS sequence"/>
</dbReference>
<gene>
    <name evidence="3" type="ORF">MICAF_40024</name>
</gene>
<dbReference type="RefSeq" id="WP_002785223.1">
    <property type="nucleotide sequence ID" value="NZ_HE973314.1"/>
</dbReference>
<feature type="domain" description="Tyr recombinase" evidence="2">
    <location>
        <begin position="191"/>
        <end position="350"/>
    </location>
</feature>
<dbReference type="AlphaFoldDB" id="I4H917"/>
<dbReference type="InterPro" id="IPR011010">
    <property type="entry name" value="DNA_brk_join_enz"/>
</dbReference>
<reference evidence="3 4" key="1">
    <citation type="submission" date="2012-04" db="EMBL/GenBank/DDBJ databases">
        <authorList>
            <person name="Genoscope - CEA"/>
        </authorList>
    </citation>
    <scope>NUCLEOTIDE SEQUENCE [LARGE SCALE GENOMIC DNA]</scope>
    <source>
        <strain evidence="3 4">9807</strain>
    </source>
</reference>
<dbReference type="GO" id="GO:0003677">
    <property type="term" value="F:DNA binding"/>
    <property type="evidence" value="ECO:0007669"/>
    <property type="project" value="InterPro"/>
</dbReference>
<dbReference type="Gene3D" id="1.10.443.10">
    <property type="entry name" value="Intergrase catalytic core"/>
    <property type="match status" value="1"/>
</dbReference>
<keyword evidence="1" id="KW-0233">DNA recombination</keyword>
<dbReference type="InterPro" id="IPR002104">
    <property type="entry name" value="Integrase_catalytic"/>
</dbReference>
<dbReference type="GO" id="GO:0006310">
    <property type="term" value="P:DNA recombination"/>
    <property type="evidence" value="ECO:0007669"/>
    <property type="project" value="UniProtKB-KW"/>
</dbReference>
<evidence type="ECO:0000256" key="1">
    <source>
        <dbReference type="ARBA" id="ARBA00023172"/>
    </source>
</evidence>
<dbReference type="SUPFAM" id="SSF56349">
    <property type="entry name" value="DNA breaking-rejoining enzymes"/>
    <property type="match status" value="1"/>
</dbReference>
<accession>I4H917</accession>
<proteinExistence type="predicted"/>